<organism evidence="1 2">
    <name type="scientific">Rhodopirellula europaea 6C</name>
    <dbReference type="NCBI Taxonomy" id="1263867"/>
    <lineage>
        <taxon>Bacteria</taxon>
        <taxon>Pseudomonadati</taxon>
        <taxon>Planctomycetota</taxon>
        <taxon>Planctomycetia</taxon>
        <taxon>Pirellulales</taxon>
        <taxon>Pirellulaceae</taxon>
        <taxon>Rhodopirellula</taxon>
    </lineage>
</organism>
<reference evidence="1" key="2">
    <citation type="journal article" date="2013" name="Mar. Genomics">
        <title>Expression of sulfatases in Rhodopirellula baltica and the diversity of sulfatases in the genus Rhodopirellula.</title>
        <authorList>
            <person name="Wegner C.E."/>
            <person name="Richter-Heitmann T."/>
            <person name="Klindworth A."/>
            <person name="Klockow C."/>
            <person name="Richter M."/>
            <person name="Achstetter T."/>
            <person name="Glockner F.O."/>
            <person name="Harder J."/>
        </authorList>
    </citation>
    <scope>NUCLEOTIDE SEQUENCE [LARGE SCALE GENOMIC DNA]</scope>
    <source>
        <strain evidence="1">6C</strain>
    </source>
</reference>
<keyword evidence="2" id="KW-1185">Reference proteome</keyword>
<dbReference type="AlphaFoldDB" id="M2AVJ5"/>
<gene>
    <name evidence="1" type="ORF">RE6C_05248</name>
</gene>
<evidence type="ECO:0000313" key="2">
    <source>
        <dbReference type="Proteomes" id="UP000011529"/>
    </source>
</evidence>
<name>M2AVJ5_9BACT</name>
<comment type="caution">
    <text evidence="1">The sequence shown here is derived from an EMBL/GenBank/DDBJ whole genome shotgun (WGS) entry which is preliminary data.</text>
</comment>
<dbReference type="Proteomes" id="UP000011529">
    <property type="component" value="Unassembled WGS sequence"/>
</dbReference>
<accession>M2AVJ5</accession>
<evidence type="ECO:0000313" key="1">
    <source>
        <dbReference type="EMBL" id="EMB13994.1"/>
    </source>
</evidence>
<proteinExistence type="predicted"/>
<dbReference type="EMBL" id="ANMO01000235">
    <property type="protein sequence ID" value="EMB13994.1"/>
    <property type="molecule type" value="Genomic_DNA"/>
</dbReference>
<protein>
    <submittedName>
        <fullName evidence="1">Uncharacterized protein</fullName>
    </submittedName>
</protein>
<reference evidence="1" key="1">
    <citation type="submission" date="2012-11" db="EMBL/GenBank/DDBJ databases">
        <title>Permanent draft genomes of Rhodopirellula europaea strain SH398 and 6C.</title>
        <authorList>
            <person name="Richter M."/>
            <person name="Richter-Heitmann T."/>
            <person name="Frank C."/>
            <person name="Harder J."/>
            <person name="Glockner F.O."/>
        </authorList>
    </citation>
    <scope>NUCLEOTIDE SEQUENCE</scope>
    <source>
        <strain evidence="1">6C</strain>
    </source>
</reference>
<sequence>MRTLSVLHFGERLSLCRRSQWYLGGERIGIVIRKSERSWRRESFRKKSTQAKKGLFGEPRRLVFTAD</sequence>